<gene>
    <name evidence="2" type="ORF">PRZ48_007914</name>
</gene>
<proteinExistence type="predicted"/>
<sequence>MSVSSKRVGLDKALFQVEQAVERASSGEKRNEEDEAVVKRLRTLLGGLGSSEDSPGVDYANEEDNESGETNGAFPDHTPLSGDGQAIESAESPLQLLAASHRASRQRSATSKPKESSKLGTFFSPAQVKLDVGDDIDPITLGLVSEEEADSLMTL</sequence>
<comment type="caution">
    <text evidence="2">The sequence shown here is derived from an EMBL/GenBank/DDBJ whole genome shotgun (WGS) entry which is preliminary data.</text>
</comment>
<evidence type="ECO:0000256" key="1">
    <source>
        <dbReference type="SAM" id="MobiDB-lite"/>
    </source>
</evidence>
<organism evidence="2 3">
    <name type="scientific">Zasmidium cellare</name>
    <name type="common">Wine cellar mold</name>
    <name type="synonym">Racodium cellare</name>
    <dbReference type="NCBI Taxonomy" id="395010"/>
    <lineage>
        <taxon>Eukaryota</taxon>
        <taxon>Fungi</taxon>
        <taxon>Dikarya</taxon>
        <taxon>Ascomycota</taxon>
        <taxon>Pezizomycotina</taxon>
        <taxon>Dothideomycetes</taxon>
        <taxon>Dothideomycetidae</taxon>
        <taxon>Mycosphaerellales</taxon>
        <taxon>Mycosphaerellaceae</taxon>
        <taxon>Zasmidium</taxon>
    </lineage>
</organism>
<evidence type="ECO:0000313" key="2">
    <source>
        <dbReference type="EMBL" id="KAK4499728.1"/>
    </source>
</evidence>
<protein>
    <submittedName>
        <fullName evidence="2">Uncharacterized protein</fullName>
    </submittedName>
</protein>
<reference evidence="2 3" key="1">
    <citation type="journal article" date="2023" name="G3 (Bethesda)">
        <title>A chromosome-level genome assembly of Zasmidium syzygii isolated from banana leaves.</title>
        <authorList>
            <person name="van Westerhoven A.C."/>
            <person name="Mehrabi R."/>
            <person name="Talebi R."/>
            <person name="Steentjes M.B.F."/>
            <person name="Corcolon B."/>
            <person name="Chong P.A."/>
            <person name="Kema G.H.J."/>
            <person name="Seidl M.F."/>
        </authorList>
    </citation>
    <scope>NUCLEOTIDE SEQUENCE [LARGE SCALE GENOMIC DNA]</scope>
    <source>
        <strain evidence="2 3">P124</strain>
    </source>
</reference>
<accession>A0ABR0EEU4</accession>
<evidence type="ECO:0000313" key="3">
    <source>
        <dbReference type="Proteomes" id="UP001305779"/>
    </source>
</evidence>
<dbReference type="Proteomes" id="UP001305779">
    <property type="component" value="Unassembled WGS sequence"/>
</dbReference>
<name>A0ABR0EEU4_ZASCE</name>
<keyword evidence="3" id="KW-1185">Reference proteome</keyword>
<feature type="region of interest" description="Disordered" evidence="1">
    <location>
        <begin position="44"/>
        <end position="124"/>
    </location>
</feature>
<feature type="compositionally biased region" description="Low complexity" evidence="1">
    <location>
        <begin position="98"/>
        <end position="111"/>
    </location>
</feature>
<dbReference type="EMBL" id="JAXOVC010000006">
    <property type="protein sequence ID" value="KAK4499728.1"/>
    <property type="molecule type" value="Genomic_DNA"/>
</dbReference>